<evidence type="ECO:0000259" key="2">
    <source>
        <dbReference type="Pfam" id="PF01408"/>
    </source>
</evidence>
<dbReference type="Pfam" id="PF22725">
    <property type="entry name" value="GFO_IDH_MocA_C3"/>
    <property type="match status" value="1"/>
</dbReference>
<dbReference type="InterPro" id="IPR055170">
    <property type="entry name" value="GFO_IDH_MocA-like_dom"/>
</dbReference>
<proteinExistence type="predicted"/>
<dbReference type="InterPro" id="IPR036291">
    <property type="entry name" value="NAD(P)-bd_dom_sf"/>
</dbReference>
<dbReference type="EMBL" id="JAATJH010000009">
    <property type="protein sequence ID" value="NJC28160.1"/>
    <property type="molecule type" value="Genomic_DNA"/>
</dbReference>
<dbReference type="Gene3D" id="3.40.50.720">
    <property type="entry name" value="NAD(P)-binding Rossmann-like Domain"/>
    <property type="match status" value="1"/>
</dbReference>
<accession>A0ABX0XG88</accession>
<dbReference type="PANTHER" id="PTHR43377">
    <property type="entry name" value="BILIVERDIN REDUCTASE A"/>
    <property type="match status" value="1"/>
</dbReference>
<comment type="caution">
    <text evidence="4">The sequence shown here is derived from an EMBL/GenBank/DDBJ whole genome shotgun (WGS) entry which is preliminary data.</text>
</comment>
<evidence type="ECO:0000313" key="4">
    <source>
        <dbReference type="EMBL" id="NJC28160.1"/>
    </source>
</evidence>
<gene>
    <name evidence="4" type="ORF">GGR27_003681</name>
</gene>
<evidence type="ECO:0000256" key="1">
    <source>
        <dbReference type="SAM" id="MobiDB-lite"/>
    </source>
</evidence>
<protein>
    <submittedName>
        <fullName evidence="4">Dehydrogenase</fullName>
    </submittedName>
</protein>
<reference evidence="4 5" key="1">
    <citation type="submission" date="2020-03" db="EMBL/GenBank/DDBJ databases">
        <title>Genomic Encyclopedia of Type Strains, Phase IV (KMG-IV): sequencing the most valuable type-strain genomes for metagenomic binning, comparative biology and taxonomic classification.</title>
        <authorList>
            <person name="Goeker M."/>
        </authorList>
    </citation>
    <scope>NUCLEOTIDE SEQUENCE [LARGE SCALE GENOMIC DNA]</scope>
    <source>
        <strain evidence="4 5">DSM 105096</strain>
    </source>
</reference>
<feature type="region of interest" description="Disordered" evidence="1">
    <location>
        <begin position="332"/>
        <end position="359"/>
    </location>
</feature>
<dbReference type="InterPro" id="IPR051450">
    <property type="entry name" value="Gfo/Idh/MocA_Oxidoreductases"/>
</dbReference>
<dbReference type="Gene3D" id="3.30.360.10">
    <property type="entry name" value="Dihydrodipicolinate Reductase, domain 2"/>
    <property type="match status" value="1"/>
</dbReference>
<sequence>MVKTTRIGIVGLGWVARDYMLPAIAAAGERAELTAVLSLREEDFADLPNSVRCFNNLDEFLAADLVDAVYIATPNHLHREQTIACLDAGLHVLCEKPLALTPDAVSIMKGAAERNQRLLVTAYDQRHHPAHREMRNIIRAGKLGTITQARIDYACWLPKEWSGDNWRINRKKAGGGAIIDLAPHGLDLLEWLLEDPIAEVHCFQQSLVQNYSVDDGGVLSIRFESGTLAAQTVGYNRPETLPRRKLEIIGTQGMLTAENTMGQDAGGQLTFTDAETGTTENIPFDAKTGPFTHQLTNFLDRIHQAPTDNTELEATLRQVNLLHRALRISQPPAPKSLIASRPTHQVERPSASDSHPRYDPYAVLESFANIDVYGSKE</sequence>
<dbReference type="SUPFAM" id="SSF51735">
    <property type="entry name" value="NAD(P)-binding Rossmann-fold domains"/>
    <property type="match status" value="1"/>
</dbReference>
<organism evidence="4 5">
    <name type="scientific">Neolewinella antarctica</name>
    <dbReference type="NCBI Taxonomy" id="442734"/>
    <lineage>
        <taxon>Bacteria</taxon>
        <taxon>Pseudomonadati</taxon>
        <taxon>Bacteroidota</taxon>
        <taxon>Saprospiria</taxon>
        <taxon>Saprospirales</taxon>
        <taxon>Lewinellaceae</taxon>
        <taxon>Neolewinella</taxon>
    </lineage>
</organism>
<feature type="domain" description="GFO/IDH/MocA-like oxidoreductase" evidence="3">
    <location>
        <begin position="131"/>
        <end position="255"/>
    </location>
</feature>
<dbReference type="Proteomes" id="UP000770785">
    <property type="component" value="Unassembled WGS sequence"/>
</dbReference>
<name>A0ABX0XG88_9BACT</name>
<keyword evidence="5" id="KW-1185">Reference proteome</keyword>
<dbReference type="InterPro" id="IPR000683">
    <property type="entry name" value="Gfo/Idh/MocA-like_OxRdtase_N"/>
</dbReference>
<evidence type="ECO:0000259" key="3">
    <source>
        <dbReference type="Pfam" id="PF22725"/>
    </source>
</evidence>
<dbReference type="RefSeq" id="WP_168039914.1">
    <property type="nucleotide sequence ID" value="NZ_JAATJH010000009.1"/>
</dbReference>
<dbReference type="Pfam" id="PF01408">
    <property type="entry name" value="GFO_IDH_MocA"/>
    <property type="match status" value="1"/>
</dbReference>
<dbReference type="PANTHER" id="PTHR43377:SF1">
    <property type="entry name" value="BILIVERDIN REDUCTASE A"/>
    <property type="match status" value="1"/>
</dbReference>
<feature type="domain" description="Gfo/Idh/MocA-like oxidoreductase N-terminal" evidence="2">
    <location>
        <begin position="6"/>
        <end position="121"/>
    </location>
</feature>
<dbReference type="SUPFAM" id="SSF55347">
    <property type="entry name" value="Glyceraldehyde-3-phosphate dehydrogenase-like, C-terminal domain"/>
    <property type="match status" value="1"/>
</dbReference>
<evidence type="ECO:0000313" key="5">
    <source>
        <dbReference type="Proteomes" id="UP000770785"/>
    </source>
</evidence>